<evidence type="ECO:0000313" key="5">
    <source>
        <dbReference type="EMBL" id="EFC37738.1"/>
    </source>
</evidence>
<dbReference type="PANTHER" id="PTHR46769">
    <property type="entry name" value="POLYCYSTIC KIDNEY AND HEPATIC DISEASE 1 (AUTOSOMAL RECESSIVE)-LIKE 1"/>
    <property type="match status" value="1"/>
</dbReference>
<evidence type="ECO:0000256" key="2">
    <source>
        <dbReference type="ARBA" id="ARBA00023180"/>
    </source>
</evidence>
<protein>
    <recommendedName>
        <fullName evidence="4">G8 domain-containing protein</fullName>
    </recommendedName>
</protein>
<dbReference type="PANTHER" id="PTHR46769:SF2">
    <property type="entry name" value="FIBROCYSTIN-L ISOFORM 2 PRECURSOR-RELATED"/>
    <property type="match status" value="1"/>
</dbReference>
<accession>D2VZQ4</accession>
<organism evidence="6">
    <name type="scientific">Naegleria gruberi</name>
    <name type="common">Amoeba</name>
    <dbReference type="NCBI Taxonomy" id="5762"/>
    <lineage>
        <taxon>Eukaryota</taxon>
        <taxon>Discoba</taxon>
        <taxon>Heterolobosea</taxon>
        <taxon>Tetramitia</taxon>
        <taxon>Eutetramitia</taxon>
        <taxon>Vahlkampfiidae</taxon>
        <taxon>Naegleria</taxon>
    </lineage>
</organism>
<evidence type="ECO:0000313" key="6">
    <source>
        <dbReference type="Proteomes" id="UP000006671"/>
    </source>
</evidence>
<proteinExistence type="predicted"/>
<gene>
    <name evidence="5" type="ORF">NAEGRDRAFT_53564</name>
</gene>
<dbReference type="Pfam" id="PF24606">
    <property type="entry name" value="CEMIP_beta-hel"/>
    <property type="match status" value="1"/>
</dbReference>
<keyword evidence="2" id="KW-0325">Glycoprotein</keyword>
<dbReference type="InterPro" id="IPR052387">
    <property type="entry name" value="Fibrocystin"/>
</dbReference>
<evidence type="ECO:0000259" key="4">
    <source>
        <dbReference type="PROSITE" id="PS51484"/>
    </source>
</evidence>
<dbReference type="RefSeq" id="XP_002670482.1">
    <property type="nucleotide sequence ID" value="XM_002670436.1"/>
</dbReference>
<evidence type="ECO:0000256" key="3">
    <source>
        <dbReference type="SAM" id="MobiDB-lite"/>
    </source>
</evidence>
<name>D2VZQ4_NAEGR</name>
<dbReference type="PROSITE" id="PS51484">
    <property type="entry name" value="G8"/>
    <property type="match status" value="1"/>
</dbReference>
<dbReference type="OrthoDB" id="14714at2759"/>
<dbReference type="InterPro" id="IPR019316">
    <property type="entry name" value="G8_domain"/>
</dbReference>
<dbReference type="SMART" id="SM01225">
    <property type="entry name" value="G8"/>
    <property type="match status" value="1"/>
</dbReference>
<dbReference type="GeneID" id="8853603"/>
<feature type="region of interest" description="Disordered" evidence="3">
    <location>
        <begin position="1809"/>
        <end position="1836"/>
    </location>
</feature>
<reference evidence="5 6" key="1">
    <citation type="journal article" date="2010" name="Cell">
        <title>The genome of Naegleria gruberi illuminates early eukaryotic versatility.</title>
        <authorList>
            <person name="Fritz-Laylin L.K."/>
            <person name="Prochnik S.E."/>
            <person name="Ginger M.L."/>
            <person name="Dacks J.B."/>
            <person name="Carpenter M.L."/>
            <person name="Field M.C."/>
            <person name="Kuo A."/>
            <person name="Paredez A."/>
            <person name="Chapman J."/>
            <person name="Pham J."/>
            <person name="Shu S."/>
            <person name="Neupane R."/>
            <person name="Cipriano M."/>
            <person name="Mancuso J."/>
            <person name="Tu H."/>
            <person name="Salamov A."/>
            <person name="Lindquist E."/>
            <person name="Shapiro H."/>
            <person name="Lucas S."/>
            <person name="Grigoriev I.V."/>
            <person name="Cande W.Z."/>
            <person name="Fulton C."/>
            <person name="Rokhsar D.S."/>
            <person name="Dawson S.C."/>
        </authorList>
    </citation>
    <scope>NUCLEOTIDE SEQUENCE [LARGE SCALE GENOMIC DNA]</scope>
    <source>
        <strain evidence="5 6">NEG-M</strain>
    </source>
</reference>
<evidence type="ECO:0000256" key="1">
    <source>
        <dbReference type="ARBA" id="ARBA00022729"/>
    </source>
</evidence>
<dbReference type="InterPro" id="IPR055401">
    <property type="entry name" value="CEMIP_beta-hel_dom"/>
</dbReference>
<keyword evidence="6" id="KW-1185">Reference proteome</keyword>
<sequence length="1870" mass="211865">MYFHQQVPEEVAFYRLFPYLDFHLLIKVIPHVCSSWRRLVIEKLETLHFYPNVQLLSEEEQPNVMTETNVQTNLLPFVRYTIKFVQSNRMTIKYLFINGQIEDIICRKQFRLFGNLNPLARNEKVFIPNRAQRESIEFFTRLQSLKGGYIPNSLTEPALRRFTLNLFNNGTSPYGEQLWESMDVETMGELVKICKDTELVSLSNVIGDSSGDLLRDILMKSKIAVIDNTRLPRYGSGHFEYLYFSENFYFYDKQEFEYNESRNNLLVCKSNRRDFGLLAKEVFNEKSRVVDYNITTEFLERHLTEQDIRNALEKLCKNLANNPQLRRLTLGLEFFKSNLMQNIPFDYGGVGGMIEELYIRIIGDTFSKIRLGSFVSGFVNVKHLVLEDVKSKDCHLVRESISGMIHLETFRISFYEHQGSDDEVKYFELISALSRNYKNLSKLLFTFPYMEFLENESLLKTTLDEPLRMCWVSLKKLPNLYNETILQLERIPKLVFRTKPRISNDNSALAQIDYDQDIDIIIEQRKEFKQALQEAEISCPGCLKVFPRRLITGHLATCHNLPDLCKKNTNQLRTLSVCPCCKEEYPTKEVEEHLLNCTEKHLKFKLEDTTLREPLYHVGYYPLDFVANSQITINKAVKVDKSPPYKLRSITVLSGGSLIFDNANLTLHVDYIRVESGASWIMGSATCPITNKIILTFYGSRTTESEIGIDPFDNVNMGSKGIGFLSGSKVQIFGQVDSPTFTDLAVTAKKGSNQIKLRESVSWRVGDSIVIASSDYGEVYDYRLVSSSLVNWKIGNYFPDQNEERVITQVLDGGKTIVLDSPLNYTHYSNGAEIRPEVGLLSRRIIFQGDNSSDVSQFGGHFMVRLVTQFQVEGIEIRKFGQYGLMGRYSFHLHLLENTAQNSTFGTQYYIRGCSVHDSFQRCYVVHDTNYFLLEDNVCFNAIGHEYFLEDGSELGNVFKHNLGIRPKPVYDLTYRLIPSDSEVAVFWITNPNNSFIDNHAVGGKHCYWFTPTFPTGASASLYAPGSINPRTAPPKPFSGNVAHSGHNGLFMDDMEKADGTTEQAGYYPSIEALIDNFTAYKLRNYGIWARCGNIVFKNLYLTDNMRQMNSPPGTSYITDSIMIGESDNIGDYTLRPNVDKGNRTRPNLYASTTVVIKGYETYDNGGAELLRNVTFRNFVTDQYRRADGSITGVAAGAWISGNDAIQNFEGCEIRSEWNNASVCPFIGESYVQFRALNYNITSSVIIDPYGISHPEYISYNTRIPRMYLTDLTRNIQTSTAGGMSSGGTFYMQSNVPSRGFYAMKYAFDLPPPNPMSLQMQSSASGDWVVMVIQYPKGSKFSITSTSDPKTLKLSNSFQDVVNYPTEYYHNIIFNSTTGHLYIKFENTYSKNNKKEWYGFVDYGSWSNSKDIVITATCPNNYCGTANPSLPENPRETYRVFLKEDRFVGRLEMCQQNSITPLASGSSSAVGTVFGFLNYNDKMLDLILHHNMNDKATLVEVGVGSVGSVERIISYSYVPSPYSQSRFGLQLSHGEWVDLLKGRIFVKVSSSENPKGHLRAQLYCSGTCNLPPFVITTSPCVVKNESEALYLYNDGDPSKSTGFTAQVYSNSGSGDYVVSNTSYSINPVCGSSSFYMSFRRGGLQLYRYTSFAVDTSIYKYFEFFVRETNSSGSFELTMSFASYNSNTKQFTTIKTLTTNSTYTQFYKIDETRLTRVRIPLSDLSFTGVQQFQRFSFYFSGTITATSPYRDLIVDNVRFIGDQGQEETSRFITSGEIKKWGSVSTCGVSESPDKDPIKVSSLFFDVATETRPSADPTVEPDTTVQPGASNSVSGFSSPQVPRASIISHSHSLKMVGVLMIALVVSTLNFVL</sequence>
<feature type="compositionally biased region" description="Polar residues" evidence="3">
    <location>
        <begin position="1819"/>
        <end position="1836"/>
    </location>
</feature>
<dbReference type="Pfam" id="PF10162">
    <property type="entry name" value="G8"/>
    <property type="match status" value="1"/>
</dbReference>
<dbReference type="InParanoid" id="D2VZQ4"/>
<dbReference type="VEuPathDB" id="AmoebaDB:NAEGRDRAFT_53564"/>
<dbReference type="eggNOG" id="ENOG502QT0K">
    <property type="taxonomic scope" value="Eukaryota"/>
</dbReference>
<dbReference type="KEGG" id="ngr:NAEGRDRAFT_53564"/>
<keyword evidence="1" id="KW-0732">Signal</keyword>
<feature type="domain" description="G8" evidence="4">
    <location>
        <begin position="618"/>
        <end position="746"/>
    </location>
</feature>
<dbReference type="EMBL" id="GG738915">
    <property type="protein sequence ID" value="EFC37738.1"/>
    <property type="molecule type" value="Genomic_DNA"/>
</dbReference>
<dbReference type="STRING" id="5762.D2VZQ4"/>
<dbReference type="Proteomes" id="UP000006671">
    <property type="component" value="Unassembled WGS sequence"/>
</dbReference>